<dbReference type="Gene3D" id="1.10.10.60">
    <property type="entry name" value="Homeodomain-like"/>
    <property type="match status" value="2"/>
</dbReference>
<evidence type="ECO:0000259" key="4">
    <source>
        <dbReference type="PROSITE" id="PS01124"/>
    </source>
</evidence>
<reference evidence="7 8" key="1">
    <citation type="submission" date="2017-09" db="EMBL/GenBank/DDBJ databases">
        <title>Genomic, metabolic, and phenotypic characteristics of bacterial isolates from the natural microbiome of the model nematode Caenorhabditis elegans.</title>
        <authorList>
            <person name="Zimmermann J."/>
            <person name="Obeng N."/>
            <person name="Yang W."/>
            <person name="Obeng O."/>
            <person name="Kissoyan K."/>
            <person name="Pees B."/>
            <person name="Dirksen P."/>
            <person name="Hoppner M."/>
            <person name="Franke A."/>
            <person name="Rosenstiel P."/>
            <person name="Leippe M."/>
            <person name="Dierking K."/>
            <person name="Kaleta C."/>
            <person name="Schulenburg H."/>
        </authorList>
    </citation>
    <scope>NUCLEOTIDE SEQUENCE [LARGE SCALE GENOMIC DNA]</scope>
    <source>
        <strain evidence="5 8">MYb25</strain>
        <strain evidence="6 7">MYb44</strain>
    </source>
</reference>
<dbReference type="Pfam" id="PF22200">
    <property type="entry name" value="ExsA_N"/>
    <property type="match status" value="1"/>
</dbReference>
<evidence type="ECO:0000256" key="1">
    <source>
        <dbReference type="ARBA" id="ARBA00023015"/>
    </source>
</evidence>
<protein>
    <submittedName>
        <fullName evidence="5">AraC family transcriptional regulator</fullName>
    </submittedName>
</protein>
<name>A0A2S9CMR5_CHRCI</name>
<comment type="caution">
    <text evidence="5">The sequence shown here is derived from an EMBL/GenBank/DDBJ whole genome shotgun (WGS) entry which is preliminary data.</text>
</comment>
<keyword evidence="7" id="KW-1185">Reference proteome</keyword>
<dbReference type="EMBL" id="PCPH01000005">
    <property type="protein sequence ID" value="PRB88441.1"/>
    <property type="molecule type" value="Genomic_DNA"/>
</dbReference>
<evidence type="ECO:0000313" key="5">
    <source>
        <dbReference type="EMBL" id="PRB81786.1"/>
    </source>
</evidence>
<dbReference type="GO" id="GO:0043565">
    <property type="term" value="F:sequence-specific DNA binding"/>
    <property type="evidence" value="ECO:0007669"/>
    <property type="project" value="InterPro"/>
</dbReference>
<dbReference type="Proteomes" id="UP000238534">
    <property type="component" value="Unassembled WGS sequence"/>
</dbReference>
<dbReference type="InterPro" id="IPR054015">
    <property type="entry name" value="ExsA-like_N"/>
</dbReference>
<dbReference type="PANTHER" id="PTHR43280:SF2">
    <property type="entry name" value="HTH-TYPE TRANSCRIPTIONAL REGULATOR EXSA"/>
    <property type="match status" value="1"/>
</dbReference>
<dbReference type="InterPro" id="IPR009057">
    <property type="entry name" value="Homeodomain-like_sf"/>
</dbReference>
<evidence type="ECO:0000313" key="6">
    <source>
        <dbReference type="EMBL" id="PRB88441.1"/>
    </source>
</evidence>
<dbReference type="InterPro" id="IPR018060">
    <property type="entry name" value="HTH_AraC"/>
</dbReference>
<keyword evidence="1" id="KW-0805">Transcription regulation</keyword>
<proteinExistence type="predicted"/>
<dbReference type="SUPFAM" id="SSF46689">
    <property type="entry name" value="Homeodomain-like"/>
    <property type="match status" value="2"/>
</dbReference>
<sequence>MSEEKYFDPENYIIYNNNDDDLVCYYSDQHNICETRINYHCLIYIISGKLTLRSPEEDVSFESGQTVFIKRNHFLHKEKIPSSDSPFCCISLHFKPTVLRRLYNDFRPILSKLEDIIPINNNLYEIIPENFFTQTYFETLHSFVKQNFHPSRDIMLLKIKEILYYIIEVKQDLIPHFFDISDPWKIDLEKFVEENYTSDLSINELAHFTGRSISTLKKDFYKIFGETPSRWITKRRLEKARDLILNSDKKPNEVYGEVGFKNFSHFSKSFKNQFGETPSMIKPKL</sequence>
<dbReference type="SUPFAM" id="SSF51215">
    <property type="entry name" value="Regulatory protein AraC"/>
    <property type="match status" value="1"/>
</dbReference>
<dbReference type="RefSeq" id="WP_105683901.1">
    <property type="nucleotide sequence ID" value="NZ_JBBGZD010000004.1"/>
</dbReference>
<dbReference type="Pfam" id="PF12833">
    <property type="entry name" value="HTH_18"/>
    <property type="match status" value="1"/>
</dbReference>
<dbReference type="SMART" id="SM00342">
    <property type="entry name" value="HTH_ARAC"/>
    <property type="match status" value="1"/>
</dbReference>
<organism evidence="5 8">
    <name type="scientific">Chryseobacterium culicis</name>
    <dbReference type="NCBI Taxonomy" id="680127"/>
    <lineage>
        <taxon>Bacteria</taxon>
        <taxon>Pseudomonadati</taxon>
        <taxon>Bacteroidota</taxon>
        <taxon>Flavobacteriia</taxon>
        <taxon>Flavobacteriales</taxon>
        <taxon>Weeksellaceae</taxon>
        <taxon>Chryseobacterium group</taxon>
        <taxon>Chryseobacterium</taxon>
    </lineage>
</organism>
<gene>
    <name evidence="5" type="ORF">CQ022_19125</name>
    <name evidence="6" type="ORF">CQ033_18030</name>
</gene>
<accession>A0A2S9CMR5</accession>
<dbReference type="GO" id="GO:0003700">
    <property type="term" value="F:DNA-binding transcription factor activity"/>
    <property type="evidence" value="ECO:0007669"/>
    <property type="project" value="InterPro"/>
</dbReference>
<evidence type="ECO:0000313" key="8">
    <source>
        <dbReference type="Proteomes" id="UP000238534"/>
    </source>
</evidence>
<evidence type="ECO:0000256" key="3">
    <source>
        <dbReference type="ARBA" id="ARBA00023163"/>
    </source>
</evidence>
<keyword evidence="3" id="KW-0804">Transcription</keyword>
<evidence type="ECO:0000256" key="2">
    <source>
        <dbReference type="ARBA" id="ARBA00023125"/>
    </source>
</evidence>
<dbReference type="Proteomes" id="UP000238325">
    <property type="component" value="Unassembled WGS sequence"/>
</dbReference>
<dbReference type="PANTHER" id="PTHR43280">
    <property type="entry name" value="ARAC-FAMILY TRANSCRIPTIONAL REGULATOR"/>
    <property type="match status" value="1"/>
</dbReference>
<keyword evidence="2" id="KW-0238">DNA-binding</keyword>
<dbReference type="EMBL" id="PCPP01000004">
    <property type="protein sequence ID" value="PRB81786.1"/>
    <property type="molecule type" value="Genomic_DNA"/>
</dbReference>
<evidence type="ECO:0000313" key="7">
    <source>
        <dbReference type="Proteomes" id="UP000238325"/>
    </source>
</evidence>
<dbReference type="InterPro" id="IPR037923">
    <property type="entry name" value="HTH-like"/>
</dbReference>
<dbReference type="PROSITE" id="PS01124">
    <property type="entry name" value="HTH_ARAC_FAMILY_2"/>
    <property type="match status" value="1"/>
</dbReference>
<feature type="domain" description="HTH araC/xylS-type" evidence="4">
    <location>
        <begin position="186"/>
        <end position="284"/>
    </location>
</feature>
<dbReference type="OrthoDB" id="4480133at2"/>
<dbReference type="AlphaFoldDB" id="A0A2S9CMR5"/>